<dbReference type="STRING" id="137733.SAMN05421767_12627"/>
<dbReference type="EMBL" id="FOGF01000026">
    <property type="protein sequence ID" value="SER21962.1"/>
    <property type="molecule type" value="Genomic_DNA"/>
</dbReference>
<reference evidence="2 3" key="1">
    <citation type="submission" date="2016-10" db="EMBL/GenBank/DDBJ databases">
        <authorList>
            <person name="de Groot N.N."/>
        </authorList>
    </citation>
    <scope>NUCLEOTIDE SEQUENCE [LARGE SCALE GENOMIC DNA]</scope>
    <source>
        <strain evidence="2 3">DSM 15827</strain>
    </source>
</reference>
<gene>
    <name evidence="2" type="ORF">SAMN05421767_12627</name>
</gene>
<keyword evidence="1" id="KW-0472">Membrane</keyword>
<sequence length="89" mass="10930">MAKKPLLTRRYYQEQLEKQQRREKLAKSVEELKRGIEGELPPEVEYERQLEEVERQKEPWPERYNRYLNRWLIAMCILFVVAILVQIIV</sequence>
<evidence type="ECO:0000313" key="3">
    <source>
        <dbReference type="Proteomes" id="UP000198556"/>
    </source>
</evidence>
<name>A0A1H9ME97_9LACT</name>
<protein>
    <submittedName>
        <fullName evidence="2">Uncharacterized protein</fullName>
    </submittedName>
</protein>
<evidence type="ECO:0000256" key="1">
    <source>
        <dbReference type="SAM" id="Phobius"/>
    </source>
</evidence>
<dbReference type="AlphaFoldDB" id="A0A1H9ME97"/>
<organism evidence="2 3">
    <name type="scientific">Granulicatella balaenopterae</name>
    <dbReference type="NCBI Taxonomy" id="137733"/>
    <lineage>
        <taxon>Bacteria</taxon>
        <taxon>Bacillati</taxon>
        <taxon>Bacillota</taxon>
        <taxon>Bacilli</taxon>
        <taxon>Lactobacillales</taxon>
        <taxon>Carnobacteriaceae</taxon>
        <taxon>Granulicatella</taxon>
    </lineage>
</organism>
<dbReference type="RefSeq" id="WP_089747029.1">
    <property type="nucleotide sequence ID" value="NZ_FOGF01000026.1"/>
</dbReference>
<keyword evidence="1" id="KW-1133">Transmembrane helix</keyword>
<evidence type="ECO:0000313" key="2">
    <source>
        <dbReference type="EMBL" id="SER21962.1"/>
    </source>
</evidence>
<feature type="transmembrane region" description="Helical" evidence="1">
    <location>
        <begin position="67"/>
        <end position="88"/>
    </location>
</feature>
<dbReference type="Proteomes" id="UP000198556">
    <property type="component" value="Unassembled WGS sequence"/>
</dbReference>
<keyword evidence="1" id="KW-0812">Transmembrane</keyword>
<accession>A0A1H9ME97</accession>
<keyword evidence="3" id="KW-1185">Reference proteome</keyword>
<proteinExistence type="predicted"/>